<keyword evidence="3" id="KW-1185">Reference proteome</keyword>
<dbReference type="SUPFAM" id="SSF52266">
    <property type="entry name" value="SGNH hydrolase"/>
    <property type="match status" value="1"/>
</dbReference>
<dbReference type="Proteomes" id="UP000242957">
    <property type="component" value="Unassembled WGS sequence"/>
</dbReference>
<dbReference type="STRING" id="198616.SAMN05216193_12511"/>
<proteinExistence type="predicted"/>
<dbReference type="InterPro" id="IPR013830">
    <property type="entry name" value="SGNH_hydro"/>
</dbReference>
<dbReference type="AlphaFoldDB" id="A0A1H0QSZ6"/>
<sequence>MSRWAGLAWWAVALPLLPLVLPMAMHTRRTALRLAPAAGACEGLAGADLPGAPLRLLLLGESTVAGVGASCLHLALAGRVAEALAIRLQRPVAWRALGENGITVGEACERLLPLSAGQAYDLVLLVFGVNDTTHFSSSRRWQDSLRCLIGHFRGQGAEVACAAVPPLQHFSALPWLLRVLLGWRAALLDRQMHGLARRTGARHCTATIEMQPRYLAVDGYHPSALGYRVWGERLAEQLEVAGMARSCTERSASDKAGG</sequence>
<dbReference type="Gene3D" id="3.40.50.1110">
    <property type="entry name" value="SGNH hydrolase"/>
    <property type="match status" value="1"/>
</dbReference>
<gene>
    <name evidence="2" type="ORF">SAMN05216193_12511</name>
</gene>
<dbReference type="CDD" id="cd01836">
    <property type="entry name" value="FeeA_FeeB_like"/>
    <property type="match status" value="1"/>
</dbReference>
<dbReference type="RefSeq" id="WP_084315108.1">
    <property type="nucleotide sequence ID" value="NZ_FNIJ01000025.1"/>
</dbReference>
<dbReference type="GO" id="GO:0016788">
    <property type="term" value="F:hydrolase activity, acting on ester bonds"/>
    <property type="evidence" value="ECO:0007669"/>
    <property type="project" value="UniProtKB-ARBA"/>
</dbReference>
<organism evidence="2 3">
    <name type="scientific">Pseudomonas jinjuensis</name>
    <dbReference type="NCBI Taxonomy" id="198616"/>
    <lineage>
        <taxon>Bacteria</taxon>
        <taxon>Pseudomonadati</taxon>
        <taxon>Pseudomonadota</taxon>
        <taxon>Gammaproteobacteria</taxon>
        <taxon>Pseudomonadales</taxon>
        <taxon>Pseudomonadaceae</taxon>
        <taxon>Pseudomonas</taxon>
    </lineage>
</organism>
<protein>
    <submittedName>
        <fullName evidence="2">Lysophospholipase L1</fullName>
    </submittedName>
</protein>
<dbReference type="OrthoDB" id="9804395at2"/>
<name>A0A1H0QSZ6_9PSED</name>
<feature type="domain" description="SGNH hydrolase-type esterase" evidence="1">
    <location>
        <begin position="58"/>
        <end position="229"/>
    </location>
</feature>
<dbReference type="EMBL" id="FNIJ01000025">
    <property type="protein sequence ID" value="SDP20245.1"/>
    <property type="molecule type" value="Genomic_DNA"/>
</dbReference>
<reference evidence="3" key="1">
    <citation type="submission" date="2016-10" db="EMBL/GenBank/DDBJ databases">
        <authorList>
            <person name="Varghese N."/>
            <person name="Submissions S."/>
        </authorList>
    </citation>
    <scope>NUCLEOTIDE SEQUENCE [LARGE SCALE GENOMIC DNA]</scope>
    <source>
        <strain evidence="3">JCM 21621</strain>
    </source>
</reference>
<dbReference type="InterPro" id="IPR036514">
    <property type="entry name" value="SGNH_hydro_sf"/>
</dbReference>
<evidence type="ECO:0000259" key="1">
    <source>
        <dbReference type="Pfam" id="PF13472"/>
    </source>
</evidence>
<evidence type="ECO:0000313" key="3">
    <source>
        <dbReference type="Proteomes" id="UP000242957"/>
    </source>
</evidence>
<dbReference type="Pfam" id="PF13472">
    <property type="entry name" value="Lipase_GDSL_2"/>
    <property type="match status" value="1"/>
</dbReference>
<accession>A0A1H0QSZ6</accession>
<evidence type="ECO:0000313" key="2">
    <source>
        <dbReference type="EMBL" id="SDP20245.1"/>
    </source>
</evidence>